<feature type="non-terminal residue" evidence="1">
    <location>
        <position position="1"/>
    </location>
</feature>
<evidence type="ECO:0000313" key="2">
    <source>
        <dbReference type="Proteomes" id="UP000265520"/>
    </source>
</evidence>
<dbReference type="AlphaFoldDB" id="A0A392RA12"/>
<dbReference type="Proteomes" id="UP000265520">
    <property type="component" value="Unassembled WGS sequence"/>
</dbReference>
<evidence type="ECO:0000313" key="1">
    <source>
        <dbReference type="EMBL" id="MCI32686.1"/>
    </source>
</evidence>
<name>A0A392RA12_9FABA</name>
<proteinExistence type="predicted"/>
<protein>
    <submittedName>
        <fullName evidence="1">Uncharacterized protein</fullName>
    </submittedName>
</protein>
<sequence>QDCLHHPHHSGEVLSKLSLSRSWTHVQDQRLLNGGHHQRILFQKFLDPKHRGRGNGFSMASTSMGISSICLLVGGGLTTAGEPDCTTA</sequence>
<reference evidence="1 2" key="1">
    <citation type="journal article" date="2018" name="Front. Plant Sci.">
        <title>Red Clover (Trifolium pratense) and Zigzag Clover (T. medium) - A Picture of Genomic Similarities and Differences.</title>
        <authorList>
            <person name="Dluhosova J."/>
            <person name="Istvanek J."/>
            <person name="Nedelnik J."/>
            <person name="Repkova J."/>
        </authorList>
    </citation>
    <scope>NUCLEOTIDE SEQUENCE [LARGE SCALE GENOMIC DNA]</scope>
    <source>
        <strain evidence="2">cv. 10/8</strain>
        <tissue evidence="1">Leaf</tissue>
    </source>
</reference>
<organism evidence="1 2">
    <name type="scientific">Trifolium medium</name>
    <dbReference type="NCBI Taxonomy" id="97028"/>
    <lineage>
        <taxon>Eukaryota</taxon>
        <taxon>Viridiplantae</taxon>
        <taxon>Streptophyta</taxon>
        <taxon>Embryophyta</taxon>
        <taxon>Tracheophyta</taxon>
        <taxon>Spermatophyta</taxon>
        <taxon>Magnoliopsida</taxon>
        <taxon>eudicotyledons</taxon>
        <taxon>Gunneridae</taxon>
        <taxon>Pentapetalae</taxon>
        <taxon>rosids</taxon>
        <taxon>fabids</taxon>
        <taxon>Fabales</taxon>
        <taxon>Fabaceae</taxon>
        <taxon>Papilionoideae</taxon>
        <taxon>50 kb inversion clade</taxon>
        <taxon>NPAAA clade</taxon>
        <taxon>Hologalegina</taxon>
        <taxon>IRL clade</taxon>
        <taxon>Trifolieae</taxon>
        <taxon>Trifolium</taxon>
    </lineage>
</organism>
<accession>A0A392RA12</accession>
<dbReference type="EMBL" id="LXQA010197752">
    <property type="protein sequence ID" value="MCI32686.1"/>
    <property type="molecule type" value="Genomic_DNA"/>
</dbReference>
<keyword evidence="2" id="KW-1185">Reference proteome</keyword>
<comment type="caution">
    <text evidence="1">The sequence shown here is derived from an EMBL/GenBank/DDBJ whole genome shotgun (WGS) entry which is preliminary data.</text>
</comment>